<evidence type="ECO:0000313" key="3">
    <source>
        <dbReference type="Proteomes" id="UP000236755"/>
    </source>
</evidence>
<feature type="domain" description="DUF7837" evidence="1">
    <location>
        <begin position="25"/>
        <end position="69"/>
    </location>
</feature>
<dbReference type="Proteomes" id="UP000236755">
    <property type="component" value="Unassembled WGS sequence"/>
</dbReference>
<evidence type="ECO:0000313" key="2">
    <source>
        <dbReference type="EMBL" id="SDZ94779.1"/>
    </source>
</evidence>
<sequence>MYLRVLRGSGARCSHTLSFPMPSQSPTLGDCPNCHTDISRHSLLIEYDTTDGPAAYAECPDCRDVVHPT</sequence>
<dbReference type="EMBL" id="FNQT01000001">
    <property type="protein sequence ID" value="SDZ94779.1"/>
    <property type="molecule type" value="Genomic_DNA"/>
</dbReference>
<organism evidence="2 3">
    <name type="scientific">Haloplanus vescus</name>
    <dbReference type="NCBI Taxonomy" id="555874"/>
    <lineage>
        <taxon>Archaea</taxon>
        <taxon>Methanobacteriati</taxon>
        <taxon>Methanobacteriota</taxon>
        <taxon>Stenosarchaea group</taxon>
        <taxon>Halobacteria</taxon>
        <taxon>Halobacteriales</taxon>
        <taxon>Haloferacaceae</taxon>
        <taxon>Haloplanus</taxon>
    </lineage>
</organism>
<dbReference type="AlphaFoldDB" id="A0A1H3X5V9"/>
<protein>
    <recommendedName>
        <fullName evidence="1">DUF7837 domain-containing protein</fullName>
    </recommendedName>
</protein>
<dbReference type="InterPro" id="IPR057159">
    <property type="entry name" value="DUF7837"/>
</dbReference>
<accession>A0A1H3X5V9</accession>
<gene>
    <name evidence="2" type="ORF">SAMN04488065_1373</name>
</gene>
<proteinExistence type="predicted"/>
<dbReference type="Pfam" id="PF25207">
    <property type="entry name" value="DUF7837"/>
    <property type="match status" value="1"/>
</dbReference>
<reference evidence="2 3" key="1">
    <citation type="submission" date="2016-10" db="EMBL/GenBank/DDBJ databases">
        <authorList>
            <person name="de Groot N.N."/>
        </authorList>
    </citation>
    <scope>NUCLEOTIDE SEQUENCE [LARGE SCALE GENOMIC DNA]</scope>
    <source>
        <strain evidence="2 3">CGMCC 1.8712</strain>
    </source>
</reference>
<keyword evidence="3" id="KW-1185">Reference proteome</keyword>
<dbReference type="STRING" id="555874.SAMN04488065_1373"/>
<name>A0A1H3X5V9_9EURY</name>
<evidence type="ECO:0000259" key="1">
    <source>
        <dbReference type="Pfam" id="PF25207"/>
    </source>
</evidence>